<dbReference type="Pfam" id="PF04616">
    <property type="entry name" value="Glyco_hydro_43"/>
    <property type="match status" value="1"/>
</dbReference>
<comment type="similarity">
    <text evidence="1 4">Belongs to the glycosyl hydrolase 43 family.</text>
</comment>
<dbReference type="EMBL" id="JAWCUI010000097">
    <property type="protein sequence ID" value="KAL1888215.1"/>
    <property type="molecule type" value="Genomic_DNA"/>
</dbReference>
<accession>A0ABR3YJK3</accession>
<organism evidence="5 6">
    <name type="scientific">Sporothrix stenoceras</name>
    <dbReference type="NCBI Taxonomy" id="5173"/>
    <lineage>
        <taxon>Eukaryota</taxon>
        <taxon>Fungi</taxon>
        <taxon>Dikarya</taxon>
        <taxon>Ascomycota</taxon>
        <taxon>Pezizomycotina</taxon>
        <taxon>Sordariomycetes</taxon>
        <taxon>Sordariomycetidae</taxon>
        <taxon>Ophiostomatales</taxon>
        <taxon>Ophiostomataceae</taxon>
        <taxon>Sporothrix</taxon>
    </lineage>
</organism>
<keyword evidence="3 4" id="KW-0326">Glycosidase</keyword>
<evidence type="ECO:0008006" key="7">
    <source>
        <dbReference type="Google" id="ProtNLM"/>
    </source>
</evidence>
<comment type="caution">
    <text evidence="5">The sequence shown here is derived from an EMBL/GenBank/DDBJ whole genome shotgun (WGS) entry which is preliminary data.</text>
</comment>
<dbReference type="PANTHER" id="PTHR22925">
    <property type="entry name" value="GLYCOSYL HYDROLASE 43 FAMILY MEMBER"/>
    <property type="match status" value="1"/>
</dbReference>
<evidence type="ECO:0000313" key="5">
    <source>
        <dbReference type="EMBL" id="KAL1888215.1"/>
    </source>
</evidence>
<evidence type="ECO:0000256" key="1">
    <source>
        <dbReference type="ARBA" id="ARBA00009865"/>
    </source>
</evidence>
<dbReference type="PANTHER" id="PTHR22925:SF3">
    <property type="entry name" value="GLYCOSYL HYDROLASE FAMILY PROTEIN 43"/>
    <property type="match status" value="1"/>
</dbReference>
<dbReference type="InterPro" id="IPR023296">
    <property type="entry name" value="Glyco_hydro_beta-prop_sf"/>
</dbReference>
<dbReference type="SUPFAM" id="SSF75005">
    <property type="entry name" value="Arabinanase/levansucrase/invertase"/>
    <property type="match status" value="1"/>
</dbReference>
<dbReference type="Proteomes" id="UP001583186">
    <property type="component" value="Unassembled WGS sequence"/>
</dbReference>
<evidence type="ECO:0000256" key="2">
    <source>
        <dbReference type="ARBA" id="ARBA00022801"/>
    </source>
</evidence>
<name>A0ABR3YJK3_9PEZI</name>
<sequence length="501" mass="54455">MPNYGKPTYPITVDGNGREQVEAHLTYFDGSYWMHAATWGCGGSLILFTPIDSIGYKDNYPDAPTYPPGDYGDDGNCGIKSYSSPDLVNWTLRDFYQPDFTVANVTKPVVRFSNATGEYVMFMGGNGQGNFFYATSTSPAGPWSNPPSIMEGSKITHDFDIAVGPDGTHYILTDPFTSGFLSSDVNVPPVWDIYVQQLAPNLTSTVNSSFTLVRSAQQVRDMGLTLEACGFFYHDAHWYLTFGKTCRNCAGYIYYMYADNPLGPYIDGGFISLDGCGGQNKGANVLPSANGPVVLAGNLGYKTGPDNLVIGGKVYHADNQQAASSTFFFPLKFNADHTIKNMTCPALAQVPLVAGVPSPDDPVPYQLDCRVRNWQTVIQMFEEPKAATELQFPVWQRTDNLGPTSNAGPVLNGPLNVTVGFDDGDFSSFVWAASNVSWAPSKIFVDVAGRMISSIKLDTNATNGCYGTLAQPNKDSDGSYGVIVQGRLKTSPLAQLYVYQY</sequence>
<dbReference type="Gene3D" id="2.115.10.20">
    <property type="entry name" value="Glycosyl hydrolase domain, family 43"/>
    <property type="match status" value="1"/>
</dbReference>
<protein>
    <recommendedName>
        <fullName evidence="7">Glycoside hydrolase family 43 protein</fullName>
    </recommendedName>
</protein>
<proteinExistence type="inferred from homology"/>
<dbReference type="InterPro" id="IPR006710">
    <property type="entry name" value="Glyco_hydro_43"/>
</dbReference>
<evidence type="ECO:0000313" key="6">
    <source>
        <dbReference type="Proteomes" id="UP001583186"/>
    </source>
</evidence>
<evidence type="ECO:0000256" key="3">
    <source>
        <dbReference type="ARBA" id="ARBA00023295"/>
    </source>
</evidence>
<keyword evidence="6" id="KW-1185">Reference proteome</keyword>
<evidence type="ECO:0000256" key="4">
    <source>
        <dbReference type="RuleBase" id="RU361187"/>
    </source>
</evidence>
<gene>
    <name evidence="5" type="ORF">Sste5346_009689</name>
</gene>
<keyword evidence="2 4" id="KW-0378">Hydrolase</keyword>
<reference evidence="5 6" key="1">
    <citation type="journal article" date="2024" name="IMA Fungus">
        <title>IMA Genome - F19 : A genome assembly and annotation guide to empower mycologists, including annotated draft genome sequences of Ceratocystis pirilliformis, Diaporthe australafricana, Fusarium ophioides, Paecilomyces lecythidis, and Sporothrix stenoceras.</title>
        <authorList>
            <person name="Aylward J."/>
            <person name="Wilson A.M."/>
            <person name="Visagie C.M."/>
            <person name="Spraker J."/>
            <person name="Barnes I."/>
            <person name="Buitendag C."/>
            <person name="Ceriani C."/>
            <person name="Del Mar Angel L."/>
            <person name="du Plessis D."/>
            <person name="Fuchs T."/>
            <person name="Gasser K."/>
            <person name="Kramer D."/>
            <person name="Li W."/>
            <person name="Munsamy K."/>
            <person name="Piso A."/>
            <person name="Price J.L."/>
            <person name="Sonnekus B."/>
            <person name="Thomas C."/>
            <person name="van der Nest A."/>
            <person name="van Dijk A."/>
            <person name="van Heerden A."/>
            <person name="van Vuuren N."/>
            <person name="Yilmaz N."/>
            <person name="Duong T.A."/>
            <person name="van der Merwe N.A."/>
            <person name="Wingfield M.J."/>
            <person name="Wingfield B.D."/>
        </authorList>
    </citation>
    <scope>NUCLEOTIDE SEQUENCE [LARGE SCALE GENOMIC DNA]</scope>
    <source>
        <strain evidence="5 6">CMW 5346</strain>
    </source>
</reference>